<dbReference type="SUPFAM" id="SSF52833">
    <property type="entry name" value="Thioredoxin-like"/>
    <property type="match status" value="1"/>
</dbReference>
<dbReference type="PROSITE" id="PS51352">
    <property type="entry name" value="THIOREDOXIN_2"/>
    <property type="match status" value="1"/>
</dbReference>
<dbReference type="InterPro" id="IPR036249">
    <property type="entry name" value="Thioredoxin-like_sf"/>
</dbReference>
<protein>
    <submittedName>
        <fullName evidence="2">Protein disulfide oxidoreductase</fullName>
    </submittedName>
</protein>
<feature type="domain" description="Thioredoxin" evidence="1">
    <location>
        <begin position="35"/>
        <end position="173"/>
    </location>
</feature>
<dbReference type="EMBL" id="CP151406">
    <property type="protein sequence ID" value="WZJ21316.1"/>
    <property type="molecule type" value="Genomic_DNA"/>
</dbReference>
<organism evidence="2 3">
    <name type="scientific">Azonexus hydrophilus</name>
    <dbReference type="NCBI Taxonomy" id="418702"/>
    <lineage>
        <taxon>Bacteria</taxon>
        <taxon>Pseudomonadati</taxon>
        <taxon>Pseudomonadota</taxon>
        <taxon>Betaproteobacteria</taxon>
        <taxon>Rhodocyclales</taxon>
        <taxon>Azonexaceae</taxon>
        <taxon>Azonexus</taxon>
    </lineage>
</organism>
<dbReference type="InterPro" id="IPR013766">
    <property type="entry name" value="Thioredoxin_domain"/>
</dbReference>
<reference evidence="2 3" key="1">
    <citation type="submission" date="2024-04" db="EMBL/GenBank/DDBJ databases">
        <title>Dissimilatory iodate-reducing microorganisms contribute to the enrichment of iodine in groundwater.</title>
        <authorList>
            <person name="Jiang Z."/>
        </authorList>
    </citation>
    <scope>NUCLEOTIDE SEQUENCE [LARGE SCALE GENOMIC DNA]</scope>
    <source>
        <strain evidence="2 3">NCP973</strain>
    </source>
</reference>
<evidence type="ECO:0000259" key="1">
    <source>
        <dbReference type="PROSITE" id="PS51352"/>
    </source>
</evidence>
<keyword evidence="3" id="KW-1185">Reference proteome</keyword>
<dbReference type="Proteomes" id="UP001479520">
    <property type="component" value="Chromosome"/>
</dbReference>
<dbReference type="InterPro" id="IPR013740">
    <property type="entry name" value="Redoxin"/>
</dbReference>
<dbReference type="PANTHER" id="PTHR42852:SF17">
    <property type="entry name" value="THIOREDOXIN-LIKE PROTEIN HI_1115"/>
    <property type="match status" value="1"/>
</dbReference>
<dbReference type="Pfam" id="PF08534">
    <property type="entry name" value="Redoxin"/>
    <property type="match status" value="1"/>
</dbReference>
<dbReference type="CDD" id="cd03011">
    <property type="entry name" value="TlpA_like_ScsD_MtbDsbE"/>
    <property type="match status" value="1"/>
</dbReference>
<dbReference type="InterPro" id="IPR050553">
    <property type="entry name" value="Thioredoxin_ResA/DsbE_sf"/>
</dbReference>
<evidence type="ECO:0000313" key="3">
    <source>
        <dbReference type="Proteomes" id="UP001479520"/>
    </source>
</evidence>
<name>A0ABZ2XFI1_9RHOO</name>
<dbReference type="PANTHER" id="PTHR42852">
    <property type="entry name" value="THIOL:DISULFIDE INTERCHANGE PROTEIN DSBE"/>
    <property type="match status" value="1"/>
</dbReference>
<dbReference type="RefSeq" id="WP_028994392.1">
    <property type="nucleotide sequence ID" value="NZ_CP151406.1"/>
</dbReference>
<evidence type="ECO:0000313" key="2">
    <source>
        <dbReference type="EMBL" id="WZJ21316.1"/>
    </source>
</evidence>
<gene>
    <name evidence="2" type="ORF">AADV58_15395</name>
</gene>
<sequence length="177" mass="19184">MPENAGKKPRWRRWALEIALFVAAFLAFQAWQLRDTARGPAPQFAGVHTDGQAFDLAAWRAAHPGQPLLIYFWAEWCPICKTTAGSVENIAADRPVITVATQSGDAAAVARFMAANGYRFPALPDPAGAIMKSYRLPGTPGFVVLAPDGQIRFVSVGYTSEIGLRLRLRWAGLGATT</sequence>
<dbReference type="Gene3D" id="3.40.30.10">
    <property type="entry name" value="Glutaredoxin"/>
    <property type="match status" value="1"/>
</dbReference>
<proteinExistence type="predicted"/>
<accession>A0ABZ2XFI1</accession>